<feature type="domain" description="NfeD-like C-terminal" evidence="7">
    <location>
        <begin position="93"/>
        <end position="148"/>
    </location>
</feature>
<name>A0A975PBU9_9MICC</name>
<evidence type="ECO:0000256" key="4">
    <source>
        <dbReference type="ARBA" id="ARBA00023136"/>
    </source>
</evidence>
<accession>A0A975PBU9</accession>
<evidence type="ECO:0000256" key="1">
    <source>
        <dbReference type="ARBA" id="ARBA00004141"/>
    </source>
</evidence>
<evidence type="ECO:0000256" key="5">
    <source>
        <dbReference type="SAM" id="MobiDB-lite"/>
    </source>
</evidence>
<keyword evidence="2 6" id="KW-0812">Transmembrane</keyword>
<dbReference type="SUPFAM" id="SSF141322">
    <property type="entry name" value="NfeD domain-like"/>
    <property type="match status" value="1"/>
</dbReference>
<feature type="transmembrane region" description="Helical" evidence="6">
    <location>
        <begin position="59"/>
        <end position="78"/>
    </location>
</feature>
<evidence type="ECO:0000256" key="2">
    <source>
        <dbReference type="ARBA" id="ARBA00022692"/>
    </source>
</evidence>
<sequence>MQDVYQWMLDYGWAVWLVLFLALAAIETLTLDLFFAMLSVGALAAMMAAVFGAPLFLQVVVFCIVALLMIVLVRPIALKHLERGPKDRRSNIDRLIGEPAVTLETVSGSAGTVKIGGDIWTARTPDGSSLTAGAPALVTRIDGATAVVVAAPGGAHATDTSSDGESTEDPGVQR</sequence>
<keyword evidence="3 6" id="KW-1133">Transmembrane helix</keyword>
<dbReference type="InterPro" id="IPR012340">
    <property type="entry name" value="NA-bd_OB-fold"/>
</dbReference>
<dbReference type="PANTHER" id="PTHR33507:SF3">
    <property type="entry name" value="INNER MEMBRANE PROTEIN YBBJ"/>
    <property type="match status" value="1"/>
</dbReference>
<dbReference type="GO" id="GO:0005886">
    <property type="term" value="C:plasma membrane"/>
    <property type="evidence" value="ECO:0007669"/>
    <property type="project" value="TreeGrafter"/>
</dbReference>
<protein>
    <submittedName>
        <fullName evidence="8">NfeD family protein</fullName>
    </submittedName>
</protein>
<feature type="transmembrane region" description="Helical" evidence="6">
    <location>
        <begin position="6"/>
        <end position="26"/>
    </location>
</feature>
<dbReference type="KEGG" id="asun:KG104_09365"/>
<proteinExistence type="predicted"/>
<dbReference type="AlphaFoldDB" id="A0A975PBU9"/>
<evidence type="ECO:0000256" key="3">
    <source>
        <dbReference type="ARBA" id="ARBA00022989"/>
    </source>
</evidence>
<reference evidence="8" key="1">
    <citation type="submission" date="2021-06" db="EMBL/GenBank/DDBJ databases">
        <title>Novel species in genus Arthrobacter.</title>
        <authorList>
            <person name="Zhang G."/>
        </authorList>
    </citation>
    <scope>NUCLEOTIDE SEQUENCE</scope>
    <source>
        <strain evidence="8">Zg-ZUI122</strain>
    </source>
</reference>
<dbReference type="RefSeq" id="WP_104054266.1">
    <property type="nucleotide sequence ID" value="NZ_CP076456.1"/>
</dbReference>
<evidence type="ECO:0000259" key="7">
    <source>
        <dbReference type="Pfam" id="PF01957"/>
    </source>
</evidence>
<gene>
    <name evidence="8" type="ORF">KG104_09365</name>
</gene>
<dbReference type="Gene3D" id="2.40.50.140">
    <property type="entry name" value="Nucleic acid-binding proteins"/>
    <property type="match status" value="1"/>
</dbReference>
<dbReference type="EMBL" id="CP076456">
    <property type="protein sequence ID" value="QWQ34775.1"/>
    <property type="molecule type" value="Genomic_DNA"/>
</dbReference>
<dbReference type="Pfam" id="PF01957">
    <property type="entry name" value="NfeD"/>
    <property type="match status" value="1"/>
</dbReference>
<keyword evidence="4 6" id="KW-0472">Membrane</keyword>
<evidence type="ECO:0000313" key="9">
    <source>
        <dbReference type="Proteomes" id="UP000680588"/>
    </source>
</evidence>
<dbReference type="PANTHER" id="PTHR33507">
    <property type="entry name" value="INNER MEMBRANE PROTEIN YBBJ"/>
    <property type="match status" value="1"/>
</dbReference>
<dbReference type="Proteomes" id="UP000680588">
    <property type="component" value="Chromosome"/>
</dbReference>
<keyword evidence="9" id="KW-1185">Reference proteome</keyword>
<dbReference type="InterPro" id="IPR052165">
    <property type="entry name" value="Membrane_assoc_protease"/>
</dbReference>
<dbReference type="InterPro" id="IPR002810">
    <property type="entry name" value="NfeD-like_C"/>
</dbReference>
<organism evidence="8 9">
    <name type="scientific">Arthrobacter sunyaminii</name>
    <dbReference type="NCBI Taxonomy" id="2816859"/>
    <lineage>
        <taxon>Bacteria</taxon>
        <taxon>Bacillati</taxon>
        <taxon>Actinomycetota</taxon>
        <taxon>Actinomycetes</taxon>
        <taxon>Micrococcales</taxon>
        <taxon>Micrococcaceae</taxon>
        <taxon>Arthrobacter</taxon>
    </lineage>
</organism>
<feature type="region of interest" description="Disordered" evidence="5">
    <location>
        <begin position="152"/>
        <end position="174"/>
    </location>
</feature>
<evidence type="ECO:0000313" key="8">
    <source>
        <dbReference type="EMBL" id="QWQ34775.1"/>
    </source>
</evidence>
<comment type="subcellular location">
    <subcellularLocation>
        <location evidence="1">Membrane</location>
        <topology evidence="1">Multi-pass membrane protein</topology>
    </subcellularLocation>
</comment>
<evidence type="ECO:0000256" key="6">
    <source>
        <dbReference type="SAM" id="Phobius"/>
    </source>
</evidence>